<dbReference type="EMBL" id="FXAE01000003">
    <property type="protein sequence ID" value="SME96286.1"/>
    <property type="molecule type" value="Genomic_DNA"/>
</dbReference>
<keyword evidence="1" id="KW-0812">Transmembrane</keyword>
<name>A0ABY1LSV9_9BACL</name>
<dbReference type="RefSeq" id="WP_085278234.1">
    <property type="nucleotide sequence ID" value="NZ_FXAE01000003.1"/>
</dbReference>
<protein>
    <submittedName>
        <fullName evidence="2">Uncharacterized protein</fullName>
    </submittedName>
</protein>
<accession>A0ABY1LSV9</accession>
<proteinExistence type="predicted"/>
<sequence>MVYIGILYVLIMLADWLMQKKEGVQLKKRITVLVVSICFFVISEVTFKLKDQWNFIMMMEYIRKSMLGGSF</sequence>
<comment type="caution">
    <text evidence="2">The sequence shown here is derived from an EMBL/GenBank/DDBJ whole genome shotgun (WGS) entry which is preliminary data.</text>
</comment>
<reference evidence="2 3" key="1">
    <citation type="submission" date="2017-04" db="EMBL/GenBank/DDBJ databases">
        <authorList>
            <person name="Varghese N."/>
            <person name="Submissions S."/>
        </authorList>
    </citation>
    <scope>NUCLEOTIDE SEQUENCE [LARGE SCALE GENOMIC DNA]</scope>
    <source>
        <strain evidence="2 3">J12</strain>
    </source>
</reference>
<feature type="transmembrane region" description="Helical" evidence="1">
    <location>
        <begin position="30"/>
        <end position="49"/>
    </location>
</feature>
<keyword evidence="3" id="KW-1185">Reference proteome</keyword>
<organism evidence="2 3">
    <name type="scientific">Paenibacillus barengoltzii J12</name>
    <dbReference type="NCBI Taxonomy" id="935846"/>
    <lineage>
        <taxon>Bacteria</taxon>
        <taxon>Bacillati</taxon>
        <taxon>Bacillota</taxon>
        <taxon>Bacilli</taxon>
        <taxon>Bacillales</taxon>
        <taxon>Paenibacillaceae</taxon>
        <taxon>Paenibacillus</taxon>
    </lineage>
</organism>
<evidence type="ECO:0000313" key="2">
    <source>
        <dbReference type="EMBL" id="SME96286.1"/>
    </source>
</evidence>
<dbReference type="Proteomes" id="UP000192939">
    <property type="component" value="Unassembled WGS sequence"/>
</dbReference>
<gene>
    <name evidence="2" type="ORF">SAMN02744124_00486</name>
</gene>
<keyword evidence="1" id="KW-1133">Transmembrane helix</keyword>
<keyword evidence="1" id="KW-0472">Membrane</keyword>
<evidence type="ECO:0000256" key="1">
    <source>
        <dbReference type="SAM" id="Phobius"/>
    </source>
</evidence>
<evidence type="ECO:0000313" key="3">
    <source>
        <dbReference type="Proteomes" id="UP000192939"/>
    </source>
</evidence>